<sequence length="184" mass="19050">MQLRLGALFISLFGLLLAGVLGASTPVADVDQIAGIGIGDIINLLGIGLVKSINATITLESLTNNLISIDFIVANPLPIELTLISVKSSAGINNTEFARFDHTFSPPLVVPILGQASSGKIDNVLLTQGATASLDIIPLGVLDLLDTDVNVRAGSIFGIGGIPLPIDDLKQNNVPVTYNLDISG</sequence>
<gene>
    <name evidence="2" type="ORF">D9758_014982</name>
</gene>
<name>A0A8H5FKJ4_9AGAR</name>
<reference evidence="2 3" key="1">
    <citation type="journal article" date="2020" name="ISME J.">
        <title>Uncovering the hidden diversity of litter-decomposition mechanisms in mushroom-forming fungi.</title>
        <authorList>
            <person name="Floudas D."/>
            <person name="Bentzer J."/>
            <person name="Ahren D."/>
            <person name="Johansson T."/>
            <person name="Persson P."/>
            <person name="Tunlid A."/>
        </authorList>
    </citation>
    <scope>NUCLEOTIDE SEQUENCE [LARGE SCALE GENOMIC DNA]</scope>
    <source>
        <strain evidence="2 3">CBS 291.85</strain>
    </source>
</reference>
<keyword evidence="1" id="KW-0732">Signal</keyword>
<evidence type="ECO:0000313" key="3">
    <source>
        <dbReference type="Proteomes" id="UP000559256"/>
    </source>
</evidence>
<feature type="signal peptide" evidence="1">
    <location>
        <begin position="1"/>
        <end position="22"/>
    </location>
</feature>
<feature type="chain" id="PRO_5034365549" evidence="1">
    <location>
        <begin position="23"/>
        <end position="184"/>
    </location>
</feature>
<organism evidence="2 3">
    <name type="scientific">Tetrapyrgos nigripes</name>
    <dbReference type="NCBI Taxonomy" id="182062"/>
    <lineage>
        <taxon>Eukaryota</taxon>
        <taxon>Fungi</taxon>
        <taxon>Dikarya</taxon>
        <taxon>Basidiomycota</taxon>
        <taxon>Agaricomycotina</taxon>
        <taxon>Agaricomycetes</taxon>
        <taxon>Agaricomycetidae</taxon>
        <taxon>Agaricales</taxon>
        <taxon>Marasmiineae</taxon>
        <taxon>Marasmiaceae</taxon>
        <taxon>Tetrapyrgos</taxon>
    </lineage>
</organism>
<comment type="caution">
    <text evidence="2">The sequence shown here is derived from an EMBL/GenBank/DDBJ whole genome shotgun (WGS) entry which is preliminary data.</text>
</comment>
<dbReference type="Proteomes" id="UP000559256">
    <property type="component" value="Unassembled WGS sequence"/>
</dbReference>
<accession>A0A8H5FKJ4</accession>
<evidence type="ECO:0000256" key="1">
    <source>
        <dbReference type="SAM" id="SignalP"/>
    </source>
</evidence>
<keyword evidence="3" id="KW-1185">Reference proteome</keyword>
<dbReference type="AlphaFoldDB" id="A0A8H5FKJ4"/>
<dbReference type="EMBL" id="JAACJM010000177">
    <property type="protein sequence ID" value="KAF5340181.1"/>
    <property type="molecule type" value="Genomic_DNA"/>
</dbReference>
<dbReference type="OrthoDB" id="3251634at2759"/>
<proteinExistence type="predicted"/>
<protein>
    <submittedName>
        <fullName evidence="2">Uncharacterized protein</fullName>
    </submittedName>
</protein>
<evidence type="ECO:0000313" key="2">
    <source>
        <dbReference type="EMBL" id="KAF5340181.1"/>
    </source>
</evidence>